<accession>A0A0F9FKU5</accession>
<reference evidence="1" key="1">
    <citation type="journal article" date="2015" name="Nature">
        <title>Complex archaea that bridge the gap between prokaryotes and eukaryotes.</title>
        <authorList>
            <person name="Spang A."/>
            <person name="Saw J.H."/>
            <person name="Jorgensen S.L."/>
            <person name="Zaremba-Niedzwiedzka K."/>
            <person name="Martijn J."/>
            <person name="Lind A.E."/>
            <person name="van Eijk R."/>
            <person name="Schleper C."/>
            <person name="Guy L."/>
            <person name="Ettema T.J."/>
        </authorList>
    </citation>
    <scope>NUCLEOTIDE SEQUENCE</scope>
</reference>
<dbReference type="AlphaFoldDB" id="A0A0F9FKU5"/>
<sequence length="77" mass="8880">MTHAELRFSYRCPAACIKNGLFCYAGPAFRYVEAERDSIAMAQKSWYPSAKKRRAFQAVNWLGRLRLSAYNWGGIRT</sequence>
<protein>
    <submittedName>
        <fullName evidence="1">Uncharacterized protein</fullName>
    </submittedName>
</protein>
<organism evidence="1">
    <name type="scientific">marine sediment metagenome</name>
    <dbReference type="NCBI Taxonomy" id="412755"/>
    <lineage>
        <taxon>unclassified sequences</taxon>
        <taxon>metagenomes</taxon>
        <taxon>ecological metagenomes</taxon>
    </lineage>
</organism>
<comment type="caution">
    <text evidence="1">The sequence shown here is derived from an EMBL/GenBank/DDBJ whole genome shotgun (WGS) entry which is preliminary data.</text>
</comment>
<dbReference type="EMBL" id="LAZR01020950">
    <property type="protein sequence ID" value="KKL87019.1"/>
    <property type="molecule type" value="Genomic_DNA"/>
</dbReference>
<name>A0A0F9FKU5_9ZZZZ</name>
<proteinExistence type="predicted"/>
<evidence type="ECO:0000313" key="1">
    <source>
        <dbReference type="EMBL" id="KKL87019.1"/>
    </source>
</evidence>
<gene>
    <name evidence="1" type="ORF">LCGC14_1938970</name>
</gene>